<evidence type="ECO:0000256" key="1">
    <source>
        <dbReference type="ARBA" id="ARBA00023002"/>
    </source>
</evidence>
<dbReference type="GO" id="GO:0070403">
    <property type="term" value="F:NAD+ binding"/>
    <property type="evidence" value="ECO:0007669"/>
    <property type="project" value="InterPro"/>
</dbReference>
<reference evidence="4" key="1">
    <citation type="submission" date="2018-05" db="EMBL/GenBank/DDBJ databases">
        <authorList>
            <person name="Li Y."/>
        </authorList>
    </citation>
    <scope>NUCLEOTIDE SEQUENCE [LARGE SCALE GENOMIC DNA]</scope>
    <source>
        <strain evidence="4">3d-2-2</strain>
    </source>
</reference>
<dbReference type="SUPFAM" id="SSF48179">
    <property type="entry name" value="6-phosphogluconate dehydrogenase C-terminal domain-like"/>
    <property type="match status" value="1"/>
</dbReference>
<dbReference type="SUPFAM" id="SSF51735">
    <property type="entry name" value="NAD(P)-binding Rossmann-fold domains"/>
    <property type="match status" value="1"/>
</dbReference>
<dbReference type="InterPro" id="IPR046826">
    <property type="entry name" value="PDH_N"/>
</dbReference>
<comment type="caution">
    <text evidence="3">The sequence shown here is derived from an EMBL/GenBank/DDBJ whole genome shotgun (WGS) entry which is preliminary data.</text>
</comment>
<dbReference type="PROSITE" id="PS51176">
    <property type="entry name" value="PDH_ADH"/>
    <property type="match status" value="1"/>
</dbReference>
<accession>A0A2V1JX32</accession>
<evidence type="ECO:0000313" key="3">
    <source>
        <dbReference type="EMBL" id="PWF23030.1"/>
    </source>
</evidence>
<keyword evidence="1" id="KW-0560">Oxidoreductase</keyword>
<dbReference type="Proteomes" id="UP000245212">
    <property type="component" value="Unassembled WGS sequence"/>
</dbReference>
<evidence type="ECO:0000313" key="4">
    <source>
        <dbReference type="Proteomes" id="UP000245212"/>
    </source>
</evidence>
<dbReference type="InterPro" id="IPR008927">
    <property type="entry name" value="6-PGluconate_DH-like_C_sf"/>
</dbReference>
<dbReference type="AlphaFoldDB" id="A0A2V1JX32"/>
<dbReference type="PANTHER" id="PTHR21363">
    <property type="entry name" value="PREPHENATE DEHYDROGENASE"/>
    <property type="match status" value="1"/>
</dbReference>
<dbReference type="EMBL" id="QETA01000003">
    <property type="protein sequence ID" value="PWF23030.1"/>
    <property type="molecule type" value="Genomic_DNA"/>
</dbReference>
<dbReference type="Pfam" id="PF02153">
    <property type="entry name" value="PDH_N"/>
    <property type="match status" value="1"/>
</dbReference>
<dbReference type="InterPro" id="IPR050812">
    <property type="entry name" value="Preph/Arog_dehydrog"/>
</dbReference>
<dbReference type="InterPro" id="IPR046825">
    <property type="entry name" value="PDH_C"/>
</dbReference>
<dbReference type="GO" id="GO:0004665">
    <property type="term" value="F:prephenate dehydrogenase (NADP+) activity"/>
    <property type="evidence" value="ECO:0007669"/>
    <property type="project" value="InterPro"/>
</dbReference>
<evidence type="ECO:0000259" key="2">
    <source>
        <dbReference type="PROSITE" id="PS51176"/>
    </source>
</evidence>
<organism evidence="3 4">
    <name type="scientific">Corticimicrobacter populi</name>
    <dbReference type="NCBI Taxonomy" id="2175229"/>
    <lineage>
        <taxon>Bacteria</taxon>
        <taxon>Pseudomonadati</taxon>
        <taxon>Pseudomonadota</taxon>
        <taxon>Betaproteobacteria</taxon>
        <taxon>Burkholderiales</taxon>
        <taxon>Alcaligenaceae</taxon>
        <taxon>Corticimicrobacter</taxon>
    </lineage>
</organism>
<proteinExistence type="predicted"/>
<protein>
    <submittedName>
        <fullName evidence="3">Prephenate dehydrogenase/arogenate dehydrogenase family protein</fullName>
    </submittedName>
</protein>
<dbReference type="FunFam" id="3.40.50.720:FF:000208">
    <property type="entry name" value="Prephenate dehydrogenase"/>
    <property type="match status" value="1"/>
</dbReference>
<feature type="domain" description="Prephenate/arogenate dehydrogenase" evidence="2">
    <location>
        <begin position="5"/>
        <end position="292"/>
    </location>
</feature>
<dbReference type="GO" id="GO:0008977">
    <property type="term" value="F:prephenate dehydrogenase (NAD+) activity"/>
    <property type="evidence" value="ECO:0007669"/>
    <property type="project" value="InterPro"/>
</dbReference>
<sequence length="292" mass="31153">MDKIATLAVVGVGLIGGSFAAAVRRAGLAGRILGVGRHVDTLRRAQTLGLIDGVATLEEAAAQSDLILLAVPVEQTAACLGRMAPHLRDSALVTDAGSTKAGVVEAARMVLQGRVGQFVPGHPIAGSHESGPEAARADLYDGRRVLITPIPENRPDDVARLQAIWEACGARVDCLDAGRHDALLASVSHFPHWLAMVYINQILGTDDAQARFDMAGTGFRDFTRIAAASPEMWRDISLQNAPALLDEIRSWQAAFDVAAQALEQRDGEALLALFERASLARQQWGTQVETKQ</sequence>
<dbReference type="PANTHER" id="PTHR21363:SF0">
    <property type="entry name" value="PREPHENATE DEHYDROGENASE [NADP(+)]"/>
    <property type="match status" value="1"/>
</dbReference>
<dbReference type="InterPro" id="IPR036291">
    <property type="entry name" value="NAD(P)-bd_dom_sf"/>
</dbReference>
<dbReference type="GO" id="GO:0006571">
    <property type="term" value="P:tyrosine biosynthetic process"/>
    <property type="evidence" value="ECO:0007669"/>
    <property type="project" value="InterPro"/>
</dbReference>
<keyword evidence="4" id="KW-1185">Reference proteome</keyword>
<dbReference type="Pfam" id="PF20463">
    <property type="entry name" value="PDH_C"/>
    <property type="match status" value="1"/>
</dbReference>
<dbReference type="Gene3D" id="1.10.3660.10">
    <property type="entry name" value="6-phosphogluconate dehydrogenase C-terminal like domain"/>
    <property type="match status" value="1"/>
</dbReference>
<dbReference type="RefSeq" id="WP_109061645.1">
    <property type="nucleotide sequence ID" value="NZ_QETA01000003.1"/>
</dbReference>
<dbReference type="InterPro" id="IPR003099">
    <property type="entry name" value="Prephen_DH"/>
</dbReference>
<dbReference type="Gene3D" id="3.40.50.720">
    <property type="entry name" value="NAD(P)-binding Rossmann-like Domain"/>
    <property type="match status" value="1"/>
</dbReference>
<gene>
    <name evidence="3" type="ORF">DD235_08480</name>
</gene>
<name>A0A2V1JX32_9BURK</name>